<accession>A0A4X1TC27</accession>
<dbReference type="Ensembl" id="ENSSSCT00070015734.1">
    <property type="protein sequence ID" value="ENSSSCP00070013007.1"/>
    <property type="gene ID" value="ENSSSCG00070008126.1"/>
</dbReference>
<feature type="transmembrane region" description="Helical" evidence="5">
    <location>
        <begin position="139"/>
        <end position="156"/>
    </location>
</feature>
<dbReference type="AlphaFoldDB" id="A0A4X1TC27"/>
<comment type="subcellular location">
    <subcellularLocation>
        <location evidence="1">Membrane</location>
        <topology evidence="1">Multi-pass membrane protein</topology>
    </subcellularLocation>
</comment>
<evidence type="ECO:0000256" key="2">
    <source>
        <dbReference type="ARBA" id="ARBA00022692"/>
    </source>
</evidence>
<dbReference type="Proteomes" id="UP000314985">
    <property type="component" value="Chromosome 3"/>
</dbReference>
<keyword evidence="2 5" id="KW-0812">Transmembrane</keyword>
<evidence type="ECO:0000313" key="8">
    <source>
        <dbReference type="Proteomes" id="UP000314985"/>
    </source>
</evidence>
<protein>
    <recommendedName>
        <fullName evidence="6">3-oxo-5-alpha-steroid 4-dehydrogenase C-terminal domain-containing protein</fullName>
    </recommendedName>
</protein>
<feature type="transmembrane region" description="Helical" evidence="5">
    <location>
        <begin position="75"/>
        <end position="99"/>
    </location>
</feature>
<organism evidence="7 8">
    <name type="scientific">Sus scrofa</name>
    <name type="common">Pig</name>
    <dbReference type="NCBI Taxonomy" id="9823"/>
    <lineage>
        <taxon>Eukaryota</taxon>
        <taxon>Metazoa</taxon>
        <taxon>Chordata</taxon>
        <taxon>Craniata</taxon>
        <taxon>Vertebrata</taxon>
        <taxon>Euteleostomi</taxon>
        <taxon>Mammalia</taxon>
        <taxon>Eutheria</taxon>
        <taxon>Laurasiatheria</taxon>
        <taxon>Artiodactyla</taxon>
        <taxon>Suina</taxon>
        <taxon>Suidae</taxon>
        <taxon>Sus</taxon>
    </lineage>
</organism>
<feature type="transmembrane region" description="Helical" evidence="5">
    <location>
        <begin position="105"/>
        <end position="127"/>
    </location>
</feature>
<dbReference type="GO" id="GO:0016627">
    <property type="term" value="F:oxidoreductase activity, acting on the CH-CH group of donors"/>
    <property type="evidence" value="ECO:0007669"/>
    <property type="project" value="InterPro"/>
</dbReference>
<dbReference type="GO" id="GO:0006629">
    <property type="term" value="P:lipid metabolic process"/>
    <property type="evidence" value="ECO:0007669"/>
    <property type="project" value="InterPro"/>
</dbReference>
<dbReference type="GO" id="GO:0016020">
    <property type="term" value="C:membrane"/>
    <property type="evidence" value="ECO:0007669"/>
    <property type="project" value="UniProtKB-SubCell"/>
</dbReference>
<reference evidence="7 8" key="1">
    <citation type="submission" date="2017-08" db="EMBL/GenBank/DDBJ databases">
        <title>USMARCv1.0.</title>
        <authorList>
            <person name="Hannum G.I."/>
            <person name="Koren S."/>
            <person name="Schroeder S.G."/>
            <person name="Chin S.C."/>
            <person name="Nonneman D.J."/>
            <person name="Becker S.A."/>
            <person name="Rosen B.D."/>
            <person name="Bickhart D.M."/>
            <person name="Putnam N.H."/>
            <person name="Green R.E."/>
            <person name="Tuggle C.K."/>
            <person name="Liu H."/>
            <person name="Rohrer G.A."/>
            <person name="Warr A."/>
            <person name="Hall R."/>
            <person name="Kim K."/>
            <person name="Hume D.A."/>
            <person name="Talbot R."/>
            <person name="Chow W."/>
            <person name="Howe K."/>
            <person name="Schwartz A.S."/>
            <person name="Watson M."/>
            <person name="Archibald A.L."/>
            <person name="Phillippy A.M."/>
            <person name="Smith T.P.L."/>
        </authorList>
    </citation>
    <scope>NUCLEOTIDE SEQUENCE [LARGE SCALE GENOMIC DNA]</scope>
</reference>
<keyword evidence="3 5" id="KW-1133">Transmembrane helix</keyword>
<keyword evidence="4 5" id="KW-0472">Membrane</keyword>
<evidence type="ECO:0000256" key="3">
    <source>
        <dbReference type="ARBA" id="ARBA00022989"/>
    </source>
</evidence>
<name>A0A4X1TC27_PIG</name>
<evidence type="ECO:0000259" key="6">
    <source>
        <dbReference type="Pfam" id="PF02544"/>
    </source>
</evidence>
<reference evidence="7" key="2">
    <citation type="submission" date="2025-08" db="UniProtKB">
        <authorList>
            <consortium name="Ensembl"/>
        </authorList>
    </citation>
    <scope>IDENTIFICATION</scope>
</reference>
<evidence type="ECO:0000256" key="1">
    <source>
        <dbReference type="ARBA" id="ARBA00004141"/>
    </source>
</evidence>
<proteinExistence type="predicted"/>
<feature type="domain" description="3-oxo-5-alpha-steroid 4-dehydrogenase C-terminal" evidence="6">
    <location>
        <begin position="107"/>
        <end position="171"/>
    </location>
</feature>
<evidence type="ECO:0000256" key="4">
    <source>
        <dbReference type="ARBA" id="ARBA00023136"/>
    </source>
</evidence>
<sequence>YVICQEMPLLQELQTLKLLGKNLNYFKKPIKNGQFSRILQPAKSSVPALAQWATQDLISIMLPRGTLIGKDRKTFGVPVMAILSLFGACFYHCSFFFSLLKKFRWFPFILCLRTFKICLGVGLFSGLFLKFSSSFLREWFLSFFILLMFFFFYLGMHINSVSDYIKIQLRK</sequence>
<dbReference type="Pfam" id="PF02544">
    <property type="entry name" value="Steroid_dh"/>
    <property type="match status" value="1"/>
</dbReference>
<dbReference type="InterPro" id="IPR001104">
    <property type="entry name" value="3-oxo-5_a-steroid_4-DH_C"/>
</dbReference>
<evidence type="ECO:0000256" key="5">
    <source>
        <dbReference type="SAM" id="Phobius"/>
    </source>
</evidence>
<evidence type="ECO:0000313" key="7">
    <source>
        <dbReference type="Ensembl" id="ENSSSCP00070013007.1"/>
    </source>
</evidence>